<evidence type="ECO:0000256" key="7">
    <source>
        <dbReference type="SAM" id="MobiDB-lite"/>
    </source>
</evidence>
<evidence type="ECO:0000256" key="3">
    <source>
        <dbReference type="ARBA" id="ARBA00023224"/>
    </source>
</evidence>
<dbReference type="FunFam" id="1.10.287.950:FF:000001">
    <property type="entry name" value="Methyl-accepting chemotaxis sensory transducer"/>
    <property type="match status" value="1"/>
</dbReference>
<dbReference type="GO" id="GO:0005886">
    <property type="term" value="C:plasma membrane"/>
    <property type="evidence" value="ECO:0007669"/>
    <property type="project" value="TreeGrafter"/>
</dbReference>
<dbReference type="InterPro" id="IPR035965">
    <property type="entry name" value="PAS-like_dom_sf"/>
</dbReference>
<evidence type="ECO:0000256" key="4">
    <source>
        <dbReference type="ARBA" id="ARBA00029447"/>
    </source>
</evidence>
<dbReference type="EMBL" id="AP017372">
    <property type="protein sequence ID" value="BAU56365.1"/>
    <property type="molecule type" value="Genomic_DNA"/>
</dbReference>
<dbReference type="GO" id="GO:0006935">
    <property type="term" value="P:chemotaxis"/>
    <property type="evidence" value="ECO:0007669"/>
    <property type="project" value="InterPro"/>
</dbReference>
<dbReference type="InterPro" id="IPR000727">
    <property type="entry name" value="T_SNARE_dom"/>
</dbReference>
<evidence type="ECO:0000256" key="1">
    <source>
        <dbReference type="ARBA" id="ARBA00004370"/>
    </source>
</evidence>
<feature type="compositionally biased region" description="Basic and acidic residues" evidence="7">
    <location>
        <begin position="18"/>
        <end position="34"/>
    </location>
</feature>
<dbReference type="Pfam" id="PF00015">
    <property type="entry name" value="MCPsignal"/>
    <property type="match status" value="1"/>
</dbReference>
<feature type="domain" description="T-SNARE coiled-coil homology" evidence="10">
    <location>
        <begin position="507"/>
        <end position="569"/>
    </location>
</feature>
<feature type="compositionally biased region" description="Polar residues" evidence="7">
    <location>
        <begin position="351"/>
        <end position="383"/>
    </location>
</feature>
<feature type="compositionally biased region" description="Gly residues" evidence="7">
    <location>
        <begin position="634"/>
        <end position="659"/>
    </location>
</feature>
<dbReference type="AlphaFoldDB" id="A0A110B475"/>
<dbReference type="Gene3D" id="1.10.287.950">
    <property type="entry name" value="Methyl-accepting chemotaxis protein"/>
    <property type="match status" value="1"/>
</dbReference>
<feature type="region of interest" description="Disordered" evidence="7">
    <location>
        <begin position="349"/>
        <end position="383"/>
    </location>
</feature>
<dbReference type="InterPro" id="IPR051310">
    <property type="entry name" value="MCP_chemotaxis"/>
</dbReference>
<organism evidence="12 13">
    <name type="scientific">Halorhodospira halochloris</name>
    <name type="common">Ectothiorhodospira halochloris</name>
    <dbReference type="NCBI Taxonomy" id="1052"/>
    <lineage>
        <taxon>Bacteria</taxon>
        <taxon>Pseudomonadati</taxon>
        <taxon>Pseudomonadota</taxon>
        <taxon>Gammaproteobacteria</taxon>
        <taxon>Chromatiales</taxon>
        <taxon>Ectothiorhodospiraceae</taxon>
        <taxon>Halorhodospira</taxon>
    </lineage>
</organism>
<dbReference type="SUPFAM" id="SSF58104">
    <property type="entry name" value="Methyl-accepting chemotaxis protein (MCP) signaling domain"/>
    <property type="match status" value="1"/>
</dbReference>
<dbReference type="GO" id="GO:0004888">
    <property type="term" value="F:transmembrane signaling receptor activity"/>
    <property type="evidence" value="ECO:0007669"/>
    <property type="project" value="InterPro"/>
</dbReference>
<evidence type="ECO:0000259" key="9">
    <source>
        <dbReference type="PROSITE" id="PS50112"/>
    </source>
</evidence>
<feature type="compositionally biased region" description="Low complexity" evidence="7">
    <location>
        <begin position="660"/>
        <end position="685"/>
    </location>
</feature>
<name>A0A110B475_HALHR</name>
<dbReference type="Pfam" id="PF18947">
    <property type="entry name" value="HAMP_2"/>
    <property type="match status" value="1"/>
</dbReference>
<feature type="region of interest" description="Disordered" evidence="7">
    <location>
        <begin position="1"/>
        <end position="109"/>
    </location>
</feature>
<evidence type="ECO:0000259" key="8">
    <source>
        <dbReference type="PROSITE" id="PS50111"/>
    </source>
</evidence>
<comment type="similarity">
    <text evidence="4">Belongs to the methyl-accepting chemotaxis (MCP) protein family.</text>
</comment>
<dbReference type="CDD" id="cd11386">
    <property type="entry name" value="MCP_signal"/>
    <property type="match status" value="1"/>
</dbReference>
<protein>
    <submittedName>
        <fullName evidence="12">Methyl-accepting chemotaxis protein I</fullName>
    </submittedName>
</protein>
<feature type="domain" description="Methyl-accepting transducer" evidence="8">
    <location>
        <begin position="348"/>
        <end position="577"/>
    </location>
</feature>
<reference evidence="12" key="1">
    <citation type="submission" date="2016-02" db="EMBL/GenBank/DDBJ databases">
        <title>Halorhodospira halochloris DSM-1059 complete genome, version 2.</title>
        <authorList>
            <person name="Tsukatani Y."/>
        </authorList>
    </citation>
    <scope>NUCLEOTIDE SEQUENCE</scope>
    <source>
        <strain evidence="12">DSM 1059</strain>
    </source>
</reference>
<feature type="compositionally biased region" description="Low complexity" evidence="7">
    <location>
        <begin position="604"/>
        <end position="633"/>
    </location>
</feature>
<evidence type="ECO:0000313" key="13">
    <source>
        <dbReference type="Proteomes" id="UP000218890"/>
    </source>
</evidence>
<feature type="region of interest" description="Disordered" evidence="7">
    <location>
        <begin position="595"/>
        <end position="693"/>
    </location>
</feature>
<gene>
    <name evidence="12" type="ORF">HH1059_22950</name>
</gene>
<accession>A0A110B475</accession>
<dbReference type="PRINTS" id="PR00260">
    <property type="entry name" value="CHEMTRNSDUCR"/>
</dbReference>
<feature type="compositionally biased region" description="Polar residues" evidence="7">
    <location>
        <begin position="91"/>
        <end position="109"/>
    </location>
</feature>
<keyword evidence="6" id="KW-0175">Coiled coil</keyword>
<dbReference type="PANTHER" id="PTHR43531">
    <property type="entry name" value="PROTEIN ICFG"/>
    <property type="match status" value="1"/>
</dbReference>
<evidence type="ECO:0000313" key="12">
    <source>
        <dbReference type="EMBL" id="BAU56365.1"/>
    </source>
</evidence>
<proteinExistence type="inferred from homology"/>
<sequence length="693" mass="74230">MASSGGSKGSKKSGASNGDKKLGRDPLAWMKEDPPSGDDSSADENSTDGHSHDGQGAAAASESSPDFNPGSHRESRQDEQQQPEQPEAATSGGQPSGSSTEMASNNQGDQITVSSEEFNRYYRFMLAMQTCTTPFLMTDPDGVITYVNDPMERMLSRREREISEVNRGFSARNLKGRSLLELLPQLVPFAEQMKKVRDDAMHERLDIGELRFDVHITGEDANDGTFLGNTLEVFDITEEWHRREDEKKAQKDVEGLIERIQAGQLSERVETSHMSEGFIRTLSEDINLVLDVTQAPVREVIRVMNLVAKGDLNQSMEGEFKGDFGELQDYVNSTIGVLRRTVNEVRETADSLDSASSEIAQGNQDLSQRTEEQASSLEETASSIEELTSTVQQTAENARESLQMAGTARQKAERGGEISGQVVEAMSAIKQSSREISDIITVIDEIAFQTNLLALNAAVEAARAGEHGRGFGVVAAEVRNLAQRSATAAKDIKRLINDSGQKVEDGTQLVSESSETLQEIVTAFQSVNDKIEEIASATEEQSSGIDEINKAVSQLDEVTQQNAALVEEMASAAESLDEQSTSLVQLMSFFGGNQNGGTKKRSAAKSSHSSASSSSRGSSQSGRGQYGSSSGSRAGSGNGAGAGRTGGSKAGGAAQGGAKGTTTAPSGGTQQRQTQSSKRSSAAQQEDSEWEEF</sequence>
<dbReference type="OrthoDB" id="9781845at2"/>
<dbReference type="SMART" id="SM00304">
    <property type="entry name" value="HAMP"/>
    <property type="match status" value="1"/>
</dbReference>
<feature type="domain" description="PAS" evidence="9">
    <location>
        <begin position="120"/>
        <end position="162"/>
    </location>
</feature>
<evidence type="ECO:0000256" key="2">
    <source>
        <dbReference type="ARBA" id="ARBA00022481"/>
    </source>
</evidence>
<evidence type="ECO:0000256" key="6">
    <source>
        <dbReference type="SAM" id="Coils"/>
    </source>
</evidence>
<comment type="subcellular location">
    <subcellularLocation>
        <location evidence="1">Membrane</location>
    </subcellularLocation>
</comment>
<evidence type="ECO:0000256" key="5">
    <source>
        <dbReference type="PROSITE-ProRule" id="PRU00284"/>
    </source>
</evidence>
<dbReference type="InterPro" id="IPR004090">
    <property type="entry name" value="Chemotax_Me-accpt_rcpt"/>
</dbReference>
<dbReference type="SUPFAM" id="SSF55785">
    <property type="entry name" value="PYP-like sensor domain (PAS domain)"/>
    <property type="match status" value="1"/>
</dbReference>
<keyword evidence="3 5" id="KW-0807">Transducer</keyword>
<dbReference type="PROSITE" id="PS50111">
    <property type="entry name" value="CHEMOTAXIS_TRANSDUC_2"/>
    <property type="match status" value="1"/>
</dbReference>
<evidence type="ECO:0000259" key="11">
    <source>
        <dbReference type="PROSITE" id="PS50885"/>
    </source>
</evidence>
<dbReference type="PANTHER" id="PTHR43531:SF14">
    <property type="entry name" value="METHYL-ACCEPTING CHEMOTAXIS PROTEIN I-RELATED"/>
    <property type="match status" value="1"/>
</dbReference>
<dbReference type="RefSeq" id="WP_096406118.1">
    <property type="nucleotide sequence ID" value="NZ_AP017372.2"/>
</dbReference>
<dbReference type="InterPro" id="IPR003660">
    <property type="entry name" value="HAMP_dom"/>
</dbReference>
<dbReference type="InterPro" id="IPR004089">
    <property type="entry name" value="MCPsignal_dom"/>
</dbReference>
<feature type="domain" description="HAMP" evidence="11">
    <location>
        <begin position="291"/>
        <end position="343"/>
    </location>
</feature>
<dbReference type="Gene3D" id="3.30.450.20">
    <property type="entry name" value="PAS domain"/>
    <property type="match status" value="1"/>
</dbReference>
<dbReference type="InterPro" id="IPR000014">
    <property type="entry name" value="PAS"/>
</dbReference>
<dbReference type="CDD" id="cd00130">
    <property type="entry name" value="PAS"/>
    <property type="match status" value="1"/>
</dbReference>
<dbReference type="PROSITE" id="PS50885">
    <property type="entry name" value="HAMP"/>
    <property type="match status" value="1"/>
</dbReference>
<dbReference type="GO" id="GO:0007165">
    <property type="term" value="P:signal transduction"/>
    <property type="evidence" value="ECO:0007669"/>
    <property type="project" value="UniProtKB-KW"/>
</dbReference>
<evidence type="ECO:0000259" key="10">
    <source>
        <dbReference type="PROSITE" id="PS50192"/>
    </source>
</evidence>
<dbReference type="Proteomes" id="UP000218890">
    <property type="component" value="Chromosome"/>
</dbReference>
<feature type="coiled-coil region" evidence="6">
    <location>
        <begin position="548"/>
        <end position="575"/>
    </location>
</feature>
<keyword evidence="2" id="KW-0488">Methylation</keyword>
<keyword evidence="13" id="KW-1185">Reference proteome</keyword>
<dbReference type="SMART" id="SM00283">
    <property type="entry name" value="MA"/>
    <property type="match status" value="1"/>
</dbReference>
<dbReference type="KEGG" id="hhk:HH1059_22950"/>
<dbReference type="PROSITE" id="PS50112">
    <property type="entry name" value="PAS"/>
    <property type="match status" value="1"/>
</dbReference>
<dbReference type="PROSITE" id="PS50192">
    <property type="entry name" value="T_SNARE"/>
    <property type="match status" value="1"/>
</dbReference>